<proteinExistence type="predicted"/>
<dbReference type="EMBL" id="NEVH01015298">
    <property type="protein sequence ID" value="PNF27325.1"/>
    <property type="molecule type" value="Genomic_DNA"/>
</dbReference>
<evidence type="ECO:0000256" key="1">
    <source>
        <dbReference type="SAM" id="MobiDB-lite"/>
    </source>
</evidence>
<dbReference type="PANTHER" id="PTHR46060:SF1">
    <property type="entry name" value="MARINER MOS1 TRANSPOSASE-LIKE PROTEIN"/>
    <property type="match status" value="1"/>
</dbReference>
<keyword evidence="3" id="KW-1185">Reference proteome</keyword>
<dbReference type="InParanoid" id="A0A2J7QFF5"/>
<dbReference type="Proteomes" id="UP000235965">
    <property type="component" value="Unassembled WGS sequence"/>
</dbReference>
<protein>
    <recommendedName>
        <fullName evidence="4">Mos1 transposase HTH domain-containing protein</fullName>
    </recommendedName>
</protein>
<dbReference type="STRING" id="105785.A0A2J7QFF5"/>
<dbReference type="OrthoDB" id="6613513at2759"/>
<evidence type="ECO:0000313" key="2">
    <source>
        <dbReference type="EMBL" id="PNF27325.1"/>
    </source>
</evidence>
<dbReference type="InterPro" id="IPR052709">
    <property type="entry name" value="Transposase-MT_Hybrid"/>
</dbReference>
<name>A0A2J7QFF5_9NEOP</name>
<organism evidence="2 3">
    <name type="scientific">Cryptotermes secundus</name>
    <dbReference type="NCBI Taxonomy" id="105785"/>
    <lineage>
        <taxon>Eukaryota</taxon>
        <taxon>Metazoa</taxon>
        <taxon>Ecdysozoa</taxon>
        <taxon>Arthropoda</taxon>
        <taxon>Hexapoda</taxon>
        <taxon>Insecta</taxon>
        <taxon>Pterygota</taxon>
        <taxon>Neoptera</taxon>
        <taxon>Polyneoptera</taxon>
        <taxon>Dictyoptera</taxon>
        <taxon>Blattodea</taxon>
        <taxon>Blattoidea</taxon>
        <taxon>Termitoidae</taxon>
        <taxon>Kalotermitidae</taxon>
        <taxon>Cryptotermitinae</taxon>
        <taxon>Cryptotermes</taxon>
    </lineage>
</organism>
<dbReference type="PANTHER" id="PTHR46060">
    <property type="entry name" value="MARINER MOS1 TRANSPOSASE-LIKE PROTEIN"/>
    <property type="match status" value="1"/>
</dbReference>
<reference evidence="2 3" key="1">
    <citation type="submission" date="2017-12" db="EMBL/GenBank/DDBJ databases">
        <title>Hemimetabolous genomes reveal molecular basis of termite eusociality.</title>
        <authorList>
            <person name="Harrison M.C."/>
            <person name="Jongepier E."/>
            <person name="Robertson H.M."/>
            <person name="Arning N."/>
            <person name="Bitard-Feildel T."/>
            <person name="Chao H."/>
            <person name="Childers C.P."/>
            <person name="Dinh H."/>
            <person name="Doddapaneni H."/>
            <person name="Dugan S."/>
            <person name="Gowin J."/>
            <person name="Greiner C."/>
            <person name="Han Y."/>
            <person name="Hu H."/>
            <person name="Hughes D.S.T."/>
            <person name="Huylmans A.-K."/>
            <person name="Kemena C."/>
            <person name="Kremer L.P.M."/>
            <person name="Lee S.L."/>
            <person name="Lopez-Ezquerra A."/>
            <person name="Mallet L."/>
            <person name="Monroy-Kuhn J.M."/>
            <person name="Moser A."/>
            <person name="Murali S.C."/>
            <person name="Muzny D.M."/>
            <person name="Otani S."/>
            <person name="Piulachs M.-D."/>
            <person name="Poelchau M."/>
            <person name="Qu J."/>
            <person name="Schaub F."/>
            <person name="Wada-Katsumata A."/>
            <person name="Worley K.C."/>
            <person name="Xie Q."/>
            <person name="Ylla G."/>
            <person name="Poulsen M."/>
            <person name="Gibbs R.A."/>
            <person name="Schal C."/>
            <person name="Richards S."/>
            <person name="Belles X."/>
            <person name="Korb J."/>
            <person name="Bornberg-Bauer E."/>
        </authorList>
    </citation>
    <scope>NUCLEOTIDE SEQUENCE [LARGE SCALE GENOMIC DNA]</scope>
    <source>
        <tissue evidence="2">Whole body</tissue>
    </source>
</reference>
<evidence type="ECO:0008006" key="4">
    <source>
        <dbReference type="Google" id="ProtNLM"/>
    </source>
</evidence>
<evidence type="ECO:0000313" key="3">
    <source>
        <dbReference type="Proteomes" id="UP000235965"/>
    </source>
</evidence>
<gene>
    <name evidence="2" type="ORF">B7P43_G02769</name>
</gene>
<comment type="caution">
    <text evidence="2">The sequence shown here is derived from an EMBL/GenBank/DDBJ whole genome shotgun (WGS) entry which is preliminary data.</text>
</comment>
<dbReference type="AlphaFoldDB" id="A0A2J7QFF5"/>
<dbReference type="Gene3D" id="1.10.10.1450">
    <property type="match status" value="1"/>
</dbReference>
<sequence>MEKTIEQSYAIKFCAKLNKSLTNTDQMIQEAYRVSAPSYSQVSKWLKLFKNGREEVDDDPRSGWPSTSKSDKNVSRVHDLLNTDRRMSVRMIAETLSIPKTTVHDIVADNLPMWKCSQPHCSAHPGVSGQAHLGKVAPALLQS</sequence>
<feature type="region of interest" description="Disordered" evidence="1">
    <location>
        <begin position="54"/>
        <end position="75"/>
    </location>
</feature>
<accession>A0A2J7QFF5</accession>